<dbReference type="GO" id="GO:0003729">
    <property type="term" value="F:mRNA binding"/>
    <property type="evidence" value="ECO:0007669"/>
    <property type="project" value="InterPro"/>
</dbReference>
<comment type="similarity">
    <text evidence="2">Belongs to the EDC3 family.</text>
</comment>
<evidence type="ECO:0000259" key="6">
    <source>
        <dbReference type="PROSITE" id="PS51512"/>
    </source>
</evidence>
<dbReference type="Pfam" id="PF09532">
    <property type="entry name" value="FDF"/>
    <property type="match status" value="1"/>
</dbReference>
<feature type="domain" description="DFDF" evidence="6">
    <location>
        <begin position="128"/>
        <end position="164"/>
    </location>
</feature>
<dbReference type="AlphaFoldDB" id="T1IJY0"/>
<dbReference type="EnsemblMetazoa" id="SMAR001208-RA">
    <property type="protein sequence ID" value="SMAR001208-PA"/>
    <property type="gene ID" value="SMAR001208"/>
</dbReference>
<dbReference type="SMART" id="SM01199">
    <property type="entry name" value="FDF"/>
    <property type="match status" value="1"/>
</dbReference>
<dbReference type="SUPFAM" id="SSF64153">
    <property type="entry name" value="YjeF N-terminal domain-like"/>
    <property type="match status" value="1"/>
</dbReference>
<dbReference type="InterPro" id="IPR019050">
    <property type="entry name" value="FDF_dom"/>
</dbReference>
<name>T1IJY0_STRMM</name>
<comment type="subcellular location">
    <subcellularLocation>
        <location evidence="1">Cytoplasm</location>
        <location evidence="1">P-body</location>
    </subcellularLocation>
</comment>
<dbReference type="CDD" id="cd01737">
    <property type="entry name" value="LSm16_N"/>
    <property type="match status" value="1"/>
</dbReference>
<evidence type="ECO:0000259" key="5">
    <source>
        <dbReference type="PROSITE" id="PS51385"/>
    </source>
</evidence>
<dbReference type="InterPro" id="IPR036652">
    <property type="entry name" value="YjeF_N_dom_sf"/>
</dbReference>
<dbReference type="GO" id="GO:0031087">
    <property type="term" value="P:deadenylation-independent decapping of nuclear-transcribed mRNA"/>
    <property type="evidence" value="ECO:0007669"/>
    <property type="project" value="InterPro"/>
</dbReference>
<sequence length="435" mass="48451">MDNKWLAYDVSVDCGEVLGTYQGKVSNVNAFEQTISLIKAYRNGIECTVPEITIRAQDIKDLKILHRTENNEIDLKGNELNLVKLLSKSVLEDKRKLPPNMEIYRKPTTPKKGENRRKLQERDEACFSEPISKHILETEFDFEKNLALFNKQEVFHQINAASKPDVVNDSARKNYRCDENVIGQDNVVFRQIHVPFPENREYTTDMGLIVPAIQPELRRKLLEAAEEHGLSAGRMMDMVGRAASEMVVQLLGGGHRLNPHNTHQAPVVVVLCGAHFQGELGVNCARHLSNRGARVLLFMPTNVKISPRTISELALFKLTDGRHTGSIKDLPMDVVDLVISALDDHSTSSKGQLWVRAAASWATQCRAPILALDPPPEDASLVPKWSIALGLPLSLESGGAVYLCDLGIPKKVYAQVGIQYTSPFGAKFLIPLHLK</sequence>
<dbReference type="GO" id="GO:0033962">
    <property type="term" value="P:P-body assembly"/>
    <property type="evidence" value="ECO:0007669"/>
    <property type="project" value="TreeGrafter"/>
</dbReference>
<dbReference type="PROSITE" id="PS51512">
    <property type="entry name" value="DFDF"/>
    <property type="match status" value="1"/>
</dbReference>
<dbReference type="OMA" id="NHQWPKI"/>
<dbReference type="GO" id="GO:0000932">
    <property type="term" value="C:P-body"/>
    <property type="evidence" value="ECO:0007669"/>
    <property type="project" value="UniProtKB-SubCell"/>
</dbReference>
<dbReference type="PROSITE" id="PS51385">
    <property type="entry name" value="YJEF_N"/>
    <property type="match status" value="1"/>
</dbReference>
<accession>T1IJY0</accession>
<dbReference type="Gene3D" id="3.40.50.10260">
    <property type="entry name" value="YjeF N-terminal domain"/>
    <property type="match status" value="1"/>
</dbReference>
<evidence type="ECO:0000256" key="2">
    <source>
        <dbReference type="ARBA" id="ARBA00006610"/>
    </source>
</evidence>
<evidence type="ECO:0000256" key="1">
    <source>
        <dbReference type="ARBA" id="ARBA00004201"/>
    </source>
</evidence>
<dbReference type="Proteomes" id="UP000014500">
    <property type="component" value="Unassembled WGS sequence"/>
</dbReference>
<keyword evidence="4" id="KW-0963">Cytoplasm</keyword>
<evidence type="ECO:0000256" key="3">
    <source>
        <dbReference type="ARBA" id="ARBA00015797"/>
    </source>
</evidence>
<evidence type="ECO:0000313" key="7">
    <source>
        <dbReference type="EnsemblMetazoa" id="SMAR001208-PA"/>
    </source>
</evidence>
<reference evidence="7" key="2">
    <citation type="submission" date="2015-02" db="UniProtKB">
        <authorList>
            <consortium name="EnsemblMetazoa"/>
        </authorList>
    </citation>
    <scope>IDENTIFICATION</scope>
</reference>
<evidence type="ECO:0000313" key="8">
    <source>
        <dbReference type="Proteomes" id="UP000014500"/>
    </source>
</evidence>
<proteinExistence type="inferred from homology"/>
<reference evidence="8" key="1">
    <citation type="submission" date="2011-05" db="EMBL/GenBank/DDBJ databases">
        <authorList>
            <person name="Richards S.R."/>
            <person name="Qu J."/>
            <person name="Jiang H."/>
            <person name="Jhangiani S.N."/>
            <person name="Agravi P."/>
            <person name="Goodspeed R."/>
            <person name="Gross S."/>
            <person name="Mandapat C."/>
            <person name="Jackson L."/>
            <person name="Mathew T."/>
            <person name="Pu L."/>
            <person name="Thornton R."/>
            <person name="Saada N."/>
            <person name="Wilczek-Boney K.B."/>
            <person name="Lee S."/>
            <person name="Kovar C."/>
            <person name="Wu Y."/>
            <person name="Scherer S.E."/>
            <person name="Worley K.C."/>
            <person name="Muzny D.M."/>
            <person name="Gibbs R."/>
        </authorList>
    </citation>
    <scope>NUCLEOTIDE SEQUENCE</scope>
    <source>
        <strain evidence="8">Brora</strain>
    </source>
</reference>
<dbReference type="eggNOG" id="KOG2585">
    <property type="taxonomic scope" value="Eukaryota"/>
</dbReference>
<dbReference type="PANTHER" id="PTHR13612">
    <property type="entry name" value="ENHANCER OF MRNA-DECAPPING PROTEIN 3"/>
    <property type="match status" value="1"/>
</dbReference>
<dbReference type="InterPro" id="IPR025762">
    <property type="entry name" value="DFDF"/>
</dbReference>
<dbReference type="Pfam" id="PF12701">
    <property type="entry name" value="LSM14"/>
    <property type="match status" value="1"/>
</dbReference>
<dbReference type="Pfam" id="PF03853">
    <property type="entry name" value="YjeF_N"/>
    <property type="match status" value="1"/>
</dbReference>
<dbReference type="InterPro" id="IPR034107">
    <property type="entry name" value="Lsm16_N"/>
</dbReference>
<dbReference type="PANTHER" id="PTHR13612:SF0">
    <property type="entry name" value="ENHANCER OF MRNA-DECAPPING PROTEIN 3"/>
    <property type="match status" value="1"/>
</dbReference>
<dbReference type="STRING" id="126957.T1IJY0"/>
<organism evidence="7 8">
    <name type="scientific">Strigamia maritima</name>
    <name type="common">European centipede</name>
    <name type="synonym">Geophilus maritimus</name>
    <dbReference type="NCBI Taxonomy" id="126957"/>
    <lineage>
        <taxon>Eukaryota</taxon>
        <taxon>Metazoa</taxon>
        <taxon>Ecdysozoa</taxon>
        <taxon>Arthropoda</taxon>
        <taxon>Myriapoda</taxon>
        <taxon>Chilopoda</taxon>
        <taxon>Pleurostigmophora</taxon>
        <taxon>Geophilomorpha</taxon>
        <taxon>Linotaeniidae</taxon>
        <taxon>Strigamia</taxon>
    </lineage>
</organism>
<dbReference type="HOGENOM" id="CLU_026194_0_0_1"/>
<keyword evidence="8" id="KW-1185">Reference proteome</keyword>
<dbReference type="Gene3D" id="2.30.30.100">
    <property type="match status" value="1"/>
</dbReference>
<dbReference type="InterPro" id="IPR025609">
    <property type="entry name" value="Lsm14-like_N"/>
</dbReference>
<dbReference type="PhylomeDB" id="T1IJY0"/>
<dbReference type="SMART" id="SM01271">
    <property type="entry name" value="LSM14"/>
    <property type="match status" value="1"/>
</dbReference>
<dbReference type="EMBL" id="JH430362">
    <property type="status" value="NOT_ANNOTATED_CDS"/>
    <property type="molecule type" value="Genomic_DNA"/>
</dbReference>
<feature type="domain" description="YjeF N-terminal" evidence="5">
    <location>
        <begin position="217"/>
        <end position="414"/>
    </location>
</feature>
<dbReference type="FunFam" id="2.30.30.100:FF:000026">
    <property type="entry name" value="Enhancer of mRNA-decapping protein 3"/>
    <property type="match status" value="1"/>
</dbReference>
<dbReference type="InterPro" id="IPR004443">
    <property type="entry name" value="YjeF_N_dom"/>
</dbReference>
<evidence type="ECO:0000256" key="4">
    <source>
        <dbReference type="ARBA" id="ARBA00022490"/>
    </source>
</evidence>
<protein>
    <recommendedName>
        <fullName evidence="3">Enhancer of mRNA-decapping protein 3</fullName>
    </recommendedName>
</protein>